<dbReference type="PANTHER" id="PTHR33332">
    <property type="entry name" value="REVERSE TRANSCRIPTASE DOMAIN-CONTAINING PROTEIN"/>
    <property type="match status" value="1"/>
</dbReference>
<dbReference type="PROSITE" id="PS50878">
    <property type="entry name" value="RT_POL"/>
    <property type="match status" value="1"/>
</dbReference>
<evidence type="ECO:0000259" key="2">
    <source>
        <dbReference type="PROSITE" id="PS50878"/>
    </source>
</evidence>
<feature type="domain" description="Reverse transcriptase" evidence="2">
    <location>
        <begin position="1"/>
        <end position="241"/>
    </location>
</feature>
<evidence type="ECO:0000313" key="4">
    <source>
        <dbReference type="Proteomes" id="UP001333110"/>
    </source>
</evidence>
<dbReference type="InterPro" id="IPR043502">
    <property type="entry name" value="DNA/RNA_pol_sf"/>
</dbReference>
<proteinExistence type="predicted"/>
<dbReference type="InterPro" id="IPR000477">
    <property type="entry name" value="RT_dom"/>
</dbReference>
<organism evidence="3 4">
    <name type="scientific">Mycteria americana</name>
    <name type="common">Wood stork</name>
    <dbReference type="NCBI Taxonomy" id="33587"/>
    <lineage>
        <taxon>Eukaryota</taxon>
        <taxon>Metazoa</taxon>
        <taxon>Chordata</taxon>
        <taxon>Craniata</taxon>
        <taxon>Vertebrata</taxon>
        <taxon>Euteleostomi</taxon>
        <taxon>Archelosauria</taxon>
        <taxon>Archosauria</taxon>
        <taxon>Dinosauria</taxon>
        <taxon>Saurischia</taxon>
        <taxon>Theropoda</taxon>
        <taxon>Coelurosauria</taxon>
        <taxon>Aves</taxon>
        <taxon>Neognathae</taxon>
        <taxon>Neoaves</taxon>
        <taxon>Aequornithes</taxon>
        <taxon>Ciconiiformes</taxon>
        <taxon>Ciconiidae</taxon>
        <taxon>Mycteria</taxon>
    </lineage>
</organism>
<reference evidence="3 4" key="1">
    <citation type="journal article" date="2023" name="J. Hered.">
        <title>Chromosome-level genome of the wood stork (Mycteria americana) provides insight into avian chromosome evolution.</title>
        <authorList>
            <person name="Flamio R. Jr."/>
            <person name="Ramstad K.M."/>
        </authorList>
    </citation>
    <scope>NUCLEOTIDE SEQUENCE [LARGE SCALE GENOMIC DNA]</scope>
    <source>
        <strain evidence="3">JAX WOST 10</strain>
    </source>
</reference>
<evidence type="ECO:0000313" key="3">
    <source>
        <dbReference type="EMBL" id="KAK4829269.1"/>
    </source>
</evidence>
<dbReference type="EMBL" id="JAUNZN010000001">
    <property type="protein sequence ID" value="KAK4829269.1"/>
    <property type="molecule type" value="Genomic_DNA"/>
</dbReference>
<feature type="region of interest" description="Disordered" evidence="1">
    <location>
        <begin position="1"/>
        <end position="32"/>
    </location>
</feature>
<name>A0AAN7NRM6_MYCAM</name>
<feature type="compositionally biased region" description="Low complexity" evidence="1">
    <location>
        <begin position="17"/>
        <end position="27"/>
    </location>
</feature>
<dbReference type="Pfam" id="PF00078">
    <property type="entry name" value="RVT_1"/>
    <property type="match status" value="1"/>
</dbReference>
<gene>
    <name evidence="3" type="ORF">QYF61_002661</name>
</gene>
<dbReference type="SUPFAM" id="SSF56672">
    <property type="entry name" value="DNA/RNA polymerases"/>
    <property type="match status" value="1"/>
</dbReference>
<comment type="caution">
    <text evidence="3">The sequence shown here is derived from an EMBL/GenBank/DDBJ whole genome shotgun (WGS) entry which is preliminary data.</text>
</comment>
<dbReference type="Proteomes" id="UP001333110">
    <property type="component" value="Unassembled WGS sequence"/>
</dbReference>
<keyword evidence="4" id="KW-1185">Reference proteome</keyword>
<sequence>MVRFGRTRNRVSSKALSTSRTSHSCSRSPPPCAQRPAVAMQIAPQVATNGPGSQETIGLYMYNNYSLRSHMFFTGLTLSPGLVNVVYLDISKSFDTISHSILLEKLAAHGLDGCTLHWVNWLNGWAQKVVESGVKSSWWPVTSSIPQGSVLGPVLFNIFIIDLDEGIECALSKFIDDTKLGRSVDPIEGRKALQRDQDRLDQWAEANCMRFNKAKCRVLHLGHSNPMQCYRRGEEWLESCQAEKDLGVLVNRQLNMSQQCAQVAQKTNSILDCIKNSVVSRTREVIVPFTGDTAPVFWAAHYKRDIEVLERVQRRATKLVKGLEQKSYEEQLRELGWFSLEKRRLRGDLTALYNYLKGGCREVGVGLFSQVTSDRTRGNGLKLHQRRFRLDIRKNFFMERVLKHWKRLPREVVESASLEVFKRHVDMAFRDMVYILLDKMSSIKLDKSIICWVNNWLTGQAQRVNRVTSGWWPGQCSLMFFITINQTINTIIQTINMLVDSCLNMSQQCAQAAKKANGILACIKNSMASRTREVIVPLYSALVRPHIESCVQFWAPHYKRDIKVLERVQRRATKLVNGLEQKSYEERLRELGLFSLEKRRLRGDLIALYNYLKGGCREVGVGLFSQVTSDRTRGNGLKLRQGRFRLDVRKFFFTERVLKHWKRLPREVVESPSLEVFKRRLDEVLRDMV</sequence>
<evidence type="ECO:0000256" key="1">
    <source>
        <dbReference type="SAM" id="MobiDB-lite"/>
    </source>
</evidence>
<accession>A0AAN7NRM6</accession>
<protein>
    <recommendedName>
        <fullName evidence="2">Reverse transcriptase domain-containing protein</fullName>
    </recommendedName>
</protein>
<feature type="compositionally biased region" description="Basic residues" evidence="1">
    <location>
        <begin position="1"/>
        <end position="11"/>
    </location>
</feature>
<dbReference type="AlphaFoldDB" id="A0AAN7NRM6"/>